<gene>
    <name evidence="8" type="ORF">BG55_18285</name>
</gene>
<dbReference type="EMBL" id="JFHN01000063">
    <property type="protein sequence ID" value="EXU74330.1"/>
    <property type="molecule type" value="Genomic_DNA"/>
</dbReference>
<dbReference type="AlphaFoldDB" id="A0A014NKN0"/>
<evidence type="ECO:0000259" key="7">
    <source>
        <dbReference type="PROSITE" id="PS51900"/>
    </source>
</evidence>
<proteinExistence type="inferred from homology"/>
<evidence type="ECO:0000256" key="2">
    <source>
        <dbReference type="ARBA" id="ARBA00022908"/>
    </source>
</evidence>
<dbReference type="STRING" id="69222.BG55_18285"/>
<comment type="similarity">
    <text evidence="1">Belongs to the 'phage' integrase family.</text>
</comment>
<dbReference type="OrthoDB" id="7064909at2"/>
<dbReference type="InterPro" id="IPR010998">
    <property type="entry name" value="Integrase_recombinase_N"/>
</dbReference>
<keyword evidence="9" id="KW-1185">Reference proteome</keyword>
<protein>
    <submittedName>
        <fullName evidence="8">Recombinase XerD</fullName>
    </submittedName>
</protein>
<evidence type="ECO:0000313" key="8">
    <source>
        <dbReference type="EMBL" id="EXU74330.1"/>
    </source>
</evidence>
<dbReference type="Pfam" id="PF13495">
    <property type="entry name" value="Phage_int_SAM_4"/>
    <property type="match status" value="1"/>
</dbReference>
<evidence type="ECO:0000313" key="9">
    <source>
        <dbReference type="Proteomes" id="UP000019918"/>
    </source>
</evidence>
<dbReference type="PATRIC" id="fig|69222.5.peg.3725"/>
<dbReference type="GO" id="GO:0006310">
    <property type="term" value="P:DNA recombination"/>
    <property type="evidence" value="ECO:0007669"/>
    <property type="project" value="UniProtKB-KW"/>
</dbReference>
<feature type="domain" description="Tyr recombinase" evidence="6">
    <location>
        <begin position="108"/>
        <end position="314"/>
    </location>
</feature>
<dbReference type="Gene3D" id="1.10.443.10">
    <property type="entry name" value="Intergrase catalytic core"/>
    <property type="match status" value="1"/>
</dbReference>
<dbReference type="CDD" id="cd00397">
    <property type="entry name" value="DNA_BRE_C"/>
    <property type="match status" value="1"/>
</dbReference>
<dbReference type="PROSITE" id="PS51898">
    <property type="entry name" value="TYR_RECOMBINASE"/>
    <property type="match status" value="1"/>
</dbReference>
<dbReference type="SUPFAM" id="SSF56349">
    <property type="entry name" value="DNA breaking-rejoining enzymes"/>
    <property type="match status" value="1"/>
</dbReference>
<evidence type="ECO:0000259" key="6">
    <source>
        <dbReference type="PROSITE" id="PS51898"/>
    </source>
</evidence>
<dbReference type="InterPro" id="IPR044068">
    <property type="entry name" value="CB"/>
</dbReference>
<feature type="domain" description="Core-binding (CB)" evidence="7">
    <location>
        <begin position="1"/>
        <end position="86"/>
    </location>
</feature>
<dbReference type="PANTHER" id="PTHR30349:SF41">
    <property type="entry name" value="INTEGRASE_RECOMBINASE PROTEIN MJ0367-RELATED"/>
    <property type="match status" value="1"/>
</dbReference>
<dbReference type="InterPro" id="IPR050090">
    <property type="entry name" value="Tyrosine_recombinase_XerCD"/>
</dbReference>
<dbReference type="PROSITE" id="PS51900">
    <property type="entry name" value="CB"/>
    <property type="match status" value="1"/>
</dbReference>
<evidence type="ECO:0000256" key="3">
    <source>
        <dbReference type="ARBA" id="ARBA00023125"/>
    </source>
</evidence>
<name>A0A014NKN0_9GAMM</name>
<evidence type="ECO:0000256" key="1">
    <source>
        <dbReference type="ARBA" id="ARBA00008857"/>
    </source>
</evidence>
<dbReference type="InterPro" id="IPR004107">
    <property type="entry name" value="Integrase_SAM-like_N"/>
</dbReference>
<dbReference type="Gene3D" id="1.10.150.130">
    <property type="match status" value="1"/>
</dbReference>
<dbReference type="RefSeq" id="WP_034939985.1">
    <property type="nucleotide sequence ID" value="NZ_JFHN01000063.1"/>
</dbReference>
<sequence length="319" mass="37625">MEQRMTFEDILTDYFFSKVLRPATEWSYRKVVKTFTEFCGDDINPEHITRMDILKWRRHVLVEQKLSKRTWNNKVSHMRAIFNHAISHKLTSHEDNPFSMVVVRPDIKRKKTLTDEQIKKACLVMERKIMEEERGTHEHRANALKPAWFWMTVIDTLRYTGMRQNQLLHIRLCDVDLKNGVINLCPEGSKNHREHRVPVTDRLRPGLAVLHARSVDKGAKPEDQLFNINRFTYKKNVQGKNMDHPPLRSFFRRLSRECGCIISPHRFRHTIATDLMKRPERSLNDVQMLLGHSSLAVTLEYVEANIDNLRKNLEAAFAF</sequence>
<dbReference type="InterPro" id="IPR013762">
    <property type="entry name" value="Integrase-like_cat_sf"/>
</dbReference>
<dbReference type="InterPro" id="IPR002104">
    <property type="entry name" value="Integrase_catalytic"/>
</dbReference>
<keyword evidence="3 5" id="KW-0238">DNA-binding</keyword>
<keyword evidence="4" id="KW-0233">DNA recombination</keyword>
<evidence type="ECO:0000256" key="4">
    <source>
        <dbReference type="ARBA" id="ARBA00023172"/>
    </source>
</evidence>
<keyword evidence="2" id="KW-0229">DNA integration</keyword>
<accession>A0A014NKN0</accession>
<dbReference type="GO" id="GO:0003677">
    <property type="term" value="F:DNA binding"/>
    <property type="evidence" value="ECO:0007669"/>
    <property type="project" value="UniProtKB-UniRule"/>
</dbReference>
<evidence type="ECO:0000256" key="5">
    <source>
        <dbReference type="PROSITE-ProRule" id="PRU01248"/>
    </source>
</evidence>
<dbReference type="Pfam" id="PF00589">
    <property type="entry name" value="Phage_integrase"/>
    <property type="match status" value="1"/>
</dbReference>
<dbReference type="InterPro" id="IPR011010">
    <property type="entry name" value="DNA_brk_join_enz"/>
</dbReference>
<dbReference type="GO" id="GO:0015074">
    <property type="term" value="P:DNA integration"/>
    <property type="evidence" value="ECO:0007669"/>
    <property type="project" value="UniProtKB-KW"/>
</dbReference>
<organism evidence="8 9">
    <name type="scientific">Erwinia mallotivora</name>
    <dbReference type="NCBI Taxonomy" id="69222"/>
    <lineage>
        <taxon>Bacteria</taxon>
        <taxon>Pseudomonadati</taxon>
        <taxon>Pseudomonadota</taxon>
        <taxon>Gammaproteobacteria</taxon>
        <taxon>Enterobacterales</taxon>
        <taxon>Erwiniaceae</taxon>
        <taxon>Erwinia</taxon>
    </lineage>
</organism>
<reference evidence="8 9" key="1">
    <citation type="submission" date="2014-02" db="EMBL/GenBank/DDBJ databases">
        <title>Draft genome of Erwinia mallotivora strain BT-MARDI, a papaya dieback pathogen.</title>
        <authorList>
            <person name="Redzuan R."/>
            <person name="Abu Bakar N."/>
            <person name="Badrun R."/>
            <person name="Mohd Raih M.F."/>
            <person name="Rozano L."/>
            <person name="Mat Amin N."/>
        </authorList>
    </citation>
    <scope>NUCLEOTIDE SEQUENCE [LARGE SCALE GENOMIC DNA]</scope>
    <source>
        <strain evidence="8 9">BT-MARDI</strain>
    </source>
</reference>
<dbReference type="Proteomes" id="UP000019918">
    <property type="component" value="Unassembled WGS sequence"/>
</dbReference>
<dbReference type="PANTHER" id="PTHR30349">
    <property type="entry name" value="PHAGE INTEGRASE-RELATED"/>
    <property type="match status" value="1"/>
</dbReference>
<comment type="caution">
    <text evidence="8">The sequence shown here is derived from an EMBL/GenBank/DDBJ whole genome shotgun (WGS) entry which is preliminary data.</text>
</comment>